<gene>
    <name evidence="5" type="ORF">HHI36_006602</name>
</gene>
<dbReference type="InterPro" id="IPR036640">
    <property type="entry name" value="ABC1_TM_sf"/>
</dbReference>
<dbReference type="Gene3D" id="1.20.1560.10">
    <property type="entry name" value="ABC transporter type 1, transmembrane domain"/>
    <property type="match status" value="1"/>
</dbReference>
<evidence type="ECO:0000313" key="5">
    <source>
        <dbReference type="EMBL" id="KAL3283458.1"/>
    </source>
</evidence>
<evidence type="ECO:0000256" key="4">
    <source>
        <dbReference type="SAM" id="Phobius"/>
    </source>
</evidence>
<reference evidence="5 6" key="1">
    <citation type="journal article" date="2021" name="BMC Biol.">
        <title>Horizontally acquired antibacterial genes associated with adaptive radiation of ladybird beetles.</title>
        <authorList>
            <person name="Li H.S."/>
            <person name="Tang X.F."/>
            <person name="Huang Y.H."/>
            <person name="Xu Z.Y."/>
            <person name="Chen M.L."/>
            <person name="Du X.Y."/>
            <person name="Qiu B.Y."/>
            <person name="Chen P.T."/>
            <person name="Zhang W."/>
            <person name="Slipinski A."/>
            <person name="Escalona H.E."/>
            <person name="Waterhouse R.M."/>
            <person name="Zwick A."/>
            <person name="Pang H."/>
        </authorList>
    </citation>
    <scope>NUCLEOTIDE SEQUENCE [LARGE SCALE GENOMIC DNA]</scope>
    <source>
        <strain evidence="5">SYSU2018</strain>
    </source>
</reference>
<dbReference type="EMBL" id="JABFTP020000144">
    <property type="protein sequence ID" value="KAL3283458.1"/>
    <property type="molecule type" value="Genomic_DNA"/>
</dbReference>
<keyword evidence="1 4" id="KW-0812">Transmembrane</keyword>
<evidence type="ECO:0000256" key="1">
    <source>
        <dbReference type="ARBA" id="ARBA00022692"/>
    </source>
</evidence>
<dbReference type="AlphaFoldDB" id="A0ABD2NXX1"/>
<keyword evidence="6" id="KW-1185">Reference proteome</keyword>
<evidence type="ECO:0000256" key="3">
    <source>
        <dbReference type="ARBA" id="ARBA00023136"/>
    </source>
</evidence>
<accession>A0ABD2NXX1</accession>
<feature type="transmembrane region" description="Helical" evidence="4">
    <location>
        <begin position="37"/>
        <end position="55"/>
    </location>
</feature>
<name>A0ABD2NXX1_9CUCU</name>
<keyword evidence="2 4" id="KW-1133">Transmembrane helix</keyword>
<proteinExistence type="predicted"/>
<organism evidence="5 6">
    <name type="scientific">Cryptolaemus montrouzieri</name>
    <dbReference type="NCBI Taxonomy" id="559131"/>
    <lineage>
        <taxon>Eukaryota</taxon>
        <taxon>Metazoa</taxon>
        <taxon>Ecdysozoa</taxon>
        <taxon>Arthropoda</taxon>
        <taxon>Hexapoda</taxon>
        <taxon>Insecta</taxon>
        <taxon>Pterygota</taxon>
        <taxon>Neoptera</taxon>
        <taxon>Endopterygota</taxon>
        <taxon>Coleoptera</taxon>
        <taxon>Polyphaga</taxon>
        <taxon>Cucujiformia</taxon>
        <taxon>Coccinelloidea</taxon>
        <taxon>Coccinellidae</taxon>
        <taxon>Scymninae</taxon>
        <taxon>Scymnini</taxon>
        <taxon>Cryptolaemus</taxon>
    </lineage>
</organism>
<evidence type="ECO:0000256" key="2">
    <source>
        <dbReference type="ARBA" id="ARBA00022989"/>
    </source>
</evidence>
<sequence length="82" mass="9397">MQVADEFIPRTIMEALMFVNSLLAAMVIVLLLNPYVLVMVAIMSITFILISYFYMKTSKNIKEVESSCEYSNLVSISYFIKI</sequence>
<protein>
    <recommendedName>
        <fullName evidence="7">ABC transmembrane type-1 domain-containing protein</fullName>
    </recommendedName>
</protein>
<comment type="caution">
    <text evidence="5">The sequence shown here is derived from an EMBL/GenBank/DDBJ whole genome shotgun (WGS) entry which is preliminary data.</text>
</comment>
<dbReference type="SUPFAM" id="SSF90123">
    <property type="entry name" value="ABC transporter transmembrane region"/>
    <property type="match status" value="1"/>
</dbReference>
<evidence type="ECO:0008006" key="7">
    <source>
        <dbReference type="Google" id="ProtNLM"/>
    </source>
</evidence>
<keyword evidence="3 4" id="KW-0472">Membrane</keyword>
<feature type="transmembrane region" description="Helical" evidence="4">
    <location>
        <begin position="12"/>
        <end position="31"/>
    </location>
</feature>
<dbReference type="Proteomes" id="UP001516400">
    <property type="component" value="Unassembled WGS sequence"/>
</dbReference>
<evidence type="ECO:0000313" key="6">
    <source>
        <dbReference type="Proteomes" id="UP001516400"/>
    </source>
</evidence>